<dbReference type="GO" id="GO:0071978">
    <property type="term" value="P:bacterial-type flagellum-dependent swarming motility"/>
    <property type="evidence" value="ECO:0007669"/>
    <property type="project" value="TreeGrafter"/>
</dbReference>
<feature type="domain" description="Flagellar basal body rod protein N-terminal" evidence="5">
    <location>
        <begin position="3"/>
        <end position="33"/>
    </location>
</feature>
<evidence type="ECO:0000256" key="1">
    <source>
        <dbReference type="ARBA" id="ARBA00004117"/>
    </source>
</evidence>
<dbReference type="PANTHER" id="PTHR30435:SF1">
    <property type="entry name" value="FLAGELLAR HOOK PROTEIN FLGE"/>
    <property type="match status" value="1"/>
</dbReference>
<dbReference type="Pfam" id="PF22692">
    <property type="entry name" value="LlgE_F_G_D1"/>
    <property type="match status" value="1"/>
</dbReference>
<dbReference type="PANTHER" id="PTHR30435">
    <property type="entry name" value="FLAGELLAR PROTEIN"/>
    <property type="match status" value="1"/>
</dbReference>
<protein>
    <recommendedName>
        <fullName evidence="4">Flagellar hook protein FlgE</fullName>
    </recommendedName>
</protein>
<dbReference type="InterPro" id="IPR053967">
    <property type="entry name" value="LlgE_F_G-like_D1"/>
</dbReference>
<dbReference type="OrthoDB" id="8372879at2"/>
<dbReference type="InterPro" id="IPR001444">
    <property type="entry name" value="Flag_bb_rod_N"/>
</dbReference>
<dbReference type="InterPro" id="IPR037925">
    <property type="entry name" value="FlgE/F/G-like"/>
</dbReference>
<dbReference type="AlphaFoldDB" id="A0A418NGD7"/>
<dbReference type="NCBIfam" id="TIGR03506">
    <property type="entry name" value="FlgEFG_subfam"/>
    <property type="match status" value="2"/>
</dbReference>
<feature type="domain" description="Flagellar basal-body/hook protein C-terminal" evidence="6">
    <location>
        <begin position="223"/>
        <end position="268"/>
    </location>
</feature>
<feature type="domain" description="Flagellar hook protein FlgE/F/G-like D1" evidence="7">
    <location>
        <begin position="83"/>
        <end position="168"/>
    </location>
</feature>
<comment type="subcellular location">
    <subcellularLocation>
        <location evidence="1 4">Bacterial flagellum basal body</location>
    </subcellularLocation>
</comment>
<organism evidence="8 9">
    <name type="scientific">Pelagerythrobacter aerophilus</name>
    <dbReference type="NCBI Taxonomy" id="2306995"/>
    <lineage>
        <taxon>Bacteria</taxon>
        <taxon>Pseudomonadati</taxon>
        <taxon>Pseudomonadota</taxon>
        <taxon>Alphaproteobacteria</taxon>
        <taxon>Sphingomonadales</taxon>
        <taxon>Erythrobacteraceae</taxon>
        <taxon>Pelagerythrobacter</taxon>
    </lineage>
</organism>
<evidence type="ECO:0000259" key="5">
    <source>
        <dbReference type="Pfam" id="PF00460"/>
    </source>
</evidence>
<evidence type="ECO:0000313" key="8">
    <source>
        <dbReference type="EMBL" id="RIV77125.1"/>
    </source>
</evidence>
<dbReference type="InterPro" id="IPR010930">
    <property type="entry name" value="Flg_bb/hook_C_dom"/>
</dbReference>
<evidence type="ECO:0000256" key="3">
    <source>
        <dbReference type="ARBA" id="ARBA00023143"/>
    </source>
</evidence>
<gene>
    <name evidence="8" type="ORF">D2V04_13545</name>
</gene>
<reference evidence="8 9" key="1">
    <citation type="submission" date="2018-08" db="EMBL/GenBank/DDBJ databases">
        <title>Altererythrobacter sp.Ery1 and Ery12, the genome sequencing of novel strains in genus Alterythrobacter.</title>
        <authorList>
            <person name="Cheng H."/>
            <person name="Wu Y.-H."/>
            <person name="Fang C."/>
            <person name="Xu X.-W."/>
        </authorList>
    </citation>
    <scope>NUCLEOTIDE SEQUENCE [LARGE SCALE GENOMIC DNA]</scope>
    <source>
        <strain evidence="8 9">Ery1</strain>
    </source>
</reference>
<evidence type="ECO:0000259" key="7">
    <source>
        <dbReference type="Pfam" id="PF22692"/>
    </source>
</evidence>
<name>A0A418NGD7_9SPHN</name>
<keyword evidence="8" id="KW-0969">Cilium</keyword>
<dbReference type="Proteomes" id="UP000285092">
    <property type="component" value="Unassembled WGS sequence"/>
</dbReference>
<dbReference type="Pfam" id="PF00460">
    <property type="entry name" value="Flg_bb_rod"/>
    <property type="match status" value="1"/>
</dbReference>
<accession>A0A418NGD7</accession>
<comment type="similarity">
    <text evidence="2 4">Belongs to the flagella basal body rod proteins family.</text>
</comment>
<keyword evidence="3 4" id="KW-0975">Bacterial flagellum</keyword>
<comment type="caution">
    <text evidence="8">The sequence shown here is derived from an EMBL/GenBank/DDBJ whole genome shotgun (WGS) entry which is preliminary data.</text>
</comment>
<comment type="function">
    <text evidence="4">A flexible structure which links the flagellar filament to the drive apparatus in the basal body.</text>
</comment>
<evidence type="ECO:0000256" key="2">
    <source>
        <dbReference type="ARBA" id="ARBA00009677"/>
    </source>
</evidence>
<keyword evidence="8" id="KW-0966">Cell projection</keyword>
<dbReference type="SUPFAM" id="SSF117143">
    <property type="entry name" value="Flagellar hook protein flgE"/>
    <property type="match status" value="1"/>
</dbReference>
<dbReference type="GO" id="GO:0009425">
    <property type="term" value="C:bacterial-type flagellum basal body"/>
    <property type="evidence" value="ECO:0007669"/>
    <property type="project" value="UniProtKB-SubCell"/>
</dbReference>
<dbReference type="GO" id="GO:0005829">
    <property type="term" value="C:cytosol"/>
    <property type="evidence" value="ECO:0007669"/>
    <property type="project" value="TreeGrafter"/>
</dbReference>
<evidence type="ECO:0000259" key="6">
    <source>
        <dbReference type="Pfam" id="PF06429"/>
    </source>
</evidence>
<evidence type="ECO:0000256" key="4">
    <source>
        <dbReference type="RuleBase" id="RU362116"/>
    </source>
</evidence>
<dbReference type="RefSeq" id="WP_119514202.1">
    <property type="nucleotide sequence ID" value="NZ_QXFK01000018.1"/>
</dbReference>
<dbReference type="Pfam" id="PF06429">
    <property type="entry name" value="Flg_bbr_C"/>
    <property type="match status" value="1"/>
</dbReference>
<proteinExistence type="inferred from homology"/>
<keyword evidence="9" id="KW-1185">Reference proteome</keyword>
<sequence length="270" mass="27488">MSFYTSLNGLKNSQTELGVIAHNIANVETNGFKKGNTQFADIVAGSAQSDPRMIKGIGATVEAITQNFGLGPIEQTGGALDLAITGDGFFAMRSADSGNTVFTRNGAFGVDEAGFITDGGVNRLQVFPTDASGTVTSTTPADAQIAPTNAAGAEYVGVVVGQDGLVSASYADGSTEAVGSIALASFITPTGLKQIGSSNWAATGISGQAKYGSPGTGQYGSLMSGSIERSNVDIAEELVGLITAQRNFQANAKAIDTATQISQTVINLRT</sequence>
<dbReference type="InterPro" id="IPR020013">
    <property type="entry name" value="Flagellar_FlgE/F/G"/>
</dbReference>
<keyword evidence="8" id="KW-0282">Flagellum</keyword>
<evidence type="ECO:0000313" key="9">
    <source>
        <dbReference type="Proteomes" id="UP000285092"/>
    </source>
</evidence>
<dbReference type="EMBL" id="QXFK01000018">
    <property type="protein sequence ID" value="RIV77125.1"/>
    <property type="molecule type" value="Genomic_DNA"/>
</dbReference>
<dbReference type="GO" id="GO:0009424">
    <property type="term" value="C:bacterial-type flagellum hook"/>
    <property type="evidence" value="ECO:0007669"/>
    <property type="project" value="TreeGrafter"/>
</dbReference>